<evidence type="ECO:0000256" key="7">
    <source>
        <dbReference type="ARBA" id="ARBA00023204"/>
    </source>
</evidence>
<dbReference type="AlphaFoldDB" id="A0A1G9M823"/>
<protein>
    <submittedName>
        <fullName evidence="10">PIF1-like helicase</fullName>
    </submittedName>
</protein>
<evidence type="ECO:0000256" key="6">
    <source>
        <dbReference type="ARBA" id="ARBA00023125"/>
    </source>
</evidence>
<keyword evidence="8" id="KW-0413">Isomerase</keyword>
<dbReference type="InterPro" id="IPR051055">
    <property type="entry name" value="PIF1_helicase"/>
</dbReference>
<dbReference type="STRING" id="192904.SAMN04488514_102399"/>
<accession>A0A1G9M823</accession>
<dbReference type="Pfam" id="PF05970">
    <property type="entry name" value="PIF1"/>
    <property type="match status" value="1"/>
</dbReference>
<dbReference type="CDD" id="cd18809">
    <property type="entry name" value="SF1_C_RecD"/>
    <property type="match status" value="1"/>
</dbReference>
<name>A0A1G9M823_9FLAO</name>
<dbReference type="SUPFAM" id="SSF52540">
    <property type="entry name" value="P-loop containing nucleoside triphosphate hydrolases"/>
    <property type="match status" value="2"/>
</dbReference>
<proteinExistence type="predicted"/>
<evidence type="ECO:0000313" key="10">
    <source>
        <dbReference type="EMBL" id="SDL70091.1"/>
    </source>
</evidence>
<dbReference type="Proteomes" id="UP000199440">
    <property type="component" value="Unassembled WGS sequence"/>
</dbReference>
<dbReference type="InterPro" id="IPR003593">
    <property type="entry name" value="AAA+_ATPase"/>
</dbReference>
<evidence type="ECO:0000256" key="3">
    <source>
        <dbReference type="ARBA" id="ARBA00022801"/>
    </source>
</evidence>
<keyword evidence="7" id="KW-0234">DNA repair</keyword>
<dbReference type="RefSeq" id="WP_089886792.1">
    <property type="nucleotide sequence ID" value="NZ_FNGV01000002.1"/>
</dbReference>
<keyword evidence="6" id="KW-0238">DNA-binding</keyword>
<dbReference type="GO" id="GO:0000723">
    <property type="term" value="P:telomere maintenance"/>
    <property type="evidence" value="ECO:0007669"/>
    <property type="project" value="InterPro"/>
</dbReference>
<dbReference type="Gene3D" id="2.30.30.940">
    <property type="match status" value="1"/>
</dbReference>
<dbReference type="SMART" id="SM00382">
    <property type="entry name" value="AAA"/>
    <property type="match status" value="1"/>
</dbReference>
<dbReference type="OrthoDB" id="9763659at2"/>
<dbReference type="CDD" id="cd18037">
    <property type="entry name" value="DEXSc_Pif1_like"/>
    <property type="match status" value="1"/>
</dbReference>
<dbReference type="Pfam" id="PF14493">
    <property type="entry name" value="HTH_40"/>
    <property type="match status" value="1"/>
</dbReference>
<evidence type="ECO:0000256" key="1">
    <source>
        <dbReference type="ARBA" id="ARBA00022741"/>
    </source>
</evidence>
<dbReference type="InterPro" id="IPR010285">
    <property type="entry name" value="DNA_helicase_pif1-like_DEAD"/>
</dbReference>
<dbReference type="Gene3D" id="1.10.10.1390">
    <property type="entry name" value="ATP-dependent DNA helicase RecQ"/>
    <property type="match status" value="1"/>
</dbReference>
<dbReference type="InterPro" id="IPR027417">
    <property type="entry name" value="P-loop_NTPase"/>
</dbReference>
<organism evidence="10 11">
    <name type="scientific">Kriegella aquimaris</name>
    <dbReference type="NCBI Taxonomy" id="192904"/>
    <lineage>
        <taxon>Bacteria</taxon>
        <taxon>Pseudomonadati</taxon>
        <taxon>Bacteroidota</taxon>
        <taxon>Flavobacteriia</taxon>
        <taxon>Flavobacteriales</taxon>
        <taxon>Flavobacteriaceae</taxon>
        <taxon>Kriegella</taxon>
    </lineage>
</organism>
<reference evidence="10 11" key="1">
    <citation type="submission" date="2016-10" db="EMBL/GenBank/DDBJ databases">
        <authorList>
            <person name="de Groot N.N."/>
        </authorList>
    </citation>
    <scope>NUCLEOTIDE SEQUENCE [LARGE SCALE GENOMIC DNA]</scope>
    <source>
        <strain evidence="10 11">DSM 19886</strain>
    </source>
</reference>
<sequence length="559" mass="62770">MQQAKALALLKSGKNVFLTGSAGTGKTYVLNQYIAYLKSRKVPVAITASTGIAATHMNGMTIHSWAGFGIKDRLTRANLVSMRAKKYLKKHLEEAKILIIDEISMLHKNQLDMVDEVLRFFKEDDRAFGGIQIVLCGDFFQLPPIGRQGERSKDKFAFMSEAWIKAQLNVCYLTEQYRQEGDSILNGILNEIRAAQISHTSIQELKRAETNSLKFDEKPTRLFTHNADVDYINLIELEKLEGRSRKFKAGTKGNQKLVETLKKSVLAHEELELKINAKVMFVKNNPEQDYVNGTLGKIVNFTAEGFPMVKTVQGRTITVKQEIWGVHDDHGKVLASLSQIPLRLAWAITVHKCQGMTLDAASVDLSKTFERGQGYVALSRLKNIKNLQLAGFNEMALQVDGLAHKADLRFQELSDVVDTQNDLNILEVEAMAFVESCGGLTNIEEIKKQSKKLKEKKEKKQSTYVITLGYLKQKLPLEDIAEQRGLSTGTIAGHLIKLRNEFPKEDLEYYRPDDKLLKKVTKARKGLKGDTSSLKPLHAALNGSVDYDDIKLALAFLEK</sequence>
<dbReference type="InterPro" id="IPR029491">
    <property type="entry name" value="Helicase_HTH"/>
</dbReference>
<keyword evidence="5" id="KW-0067">ATP-binding</keyword>
<evidence type="ECO:0000313" key="11">
    <source>
        <dbReference type="Proteomes" id="UP000199440"/>
    </source>
</evidence>
<dbReference type="Gene3D" id="3.40.50.300">
    <property type="entry name" value="P-loop containing nucleotide triphosphate hydrolases"/>
    <property type="match status" value="1"/>
</dbReference>
<evidence type="ECO:0000256" key="2">
    <source>
        <dbReference type="ARBA" id="ARBA00022763"/>
    </source>
</evidence>
<keyword evidence="4 10" id="KW-0347">Helicase</keyword>
<keyword evidence="3" id="KW-0378">Hydrolase</keyword>
<dbReference type="PANTHER" id="PTHR47642:SF5">
    <property type="entry name" value="ATP-DEPENDENT DNA HELICASE"/>
    <property type="match status" value="1"/>
</dbReference>
<dbReference type="GO" id="GO:0003678">
    <property type="term" value="F:DNA helicase activity"/>
    <property type="evidence" value="ECO:0007669"/>
    <property type="project" value="InterPro"/>
</dbReference>
<dbReference type="InterPro" id="IPR049163">
    <property type="entry name" value="Pif1-like_2B_dom"/>
</dbReference>
<keyword evidence="1" id="KW-0547">Nucleotide-binding</keyword>
<dbReference type="PANTHER" id="PTHR47642">
    <property type="entry name" value="ATP-DEPENDENT DNA HELICASE"/>
    <property type="match status" value="1"/>
</dbReference>
<evidence type="ECO:0000259" key="9">
    <source>
        <dbReference type="SMART" id="SM00382"/>
    </source>
</evidence>
<dbReference type="EMBL" id="FNGV01000002">
    <property type="protein sequence ID" value="SDL70091.1"/>
    <property type="molecule type" value="Genomic_DNA"/>
</dbReference>
<evidence type="ECO:0000256" key="8">
    <source>
        <dbReference type="ARBA" id="ARBA00023235"/>
    </source>
</evidence>
<evidence type="ECO:0000256" key="4">
    <source>
        <dbReference type="ARBA" id="ARBA00022806"/>
    </source>
</evidence>
<gene>
    <name evidence="10" type="ORF">SAMN04488514_102399</name>
</gene>
<feature type="domain" description="AAA+ ATPase" evidence="9">
    <location>
        <begin position="12"/>
        <end position="245"/>
    </location>
</feature>
<keyword evidence="11" id="KW-1185">Reference proteome</keyword>
<evidence type="ECO:0000256" key="5">
    <source>
        <dbReference type="ARBA" id="ARBA00022840"/>
    </source>
</evidence>
<dbReference type="Pfam" id="PF21530">
    <property type="entry name" value="Pif1_2B_dom"/>
    <property type="match status" value="1"/>
</dbReference>
<keyword evidence="2" id="KW-0227">DNA damage</keyword>
<dbReference type="GO" id="GO:0006281">
    <property type="term" value="P:DNA repair"/>
    <property type="evidence" value="ECO:0007669"/>
    <property type="project" value="InterPro"/>
</dbReference>